<dbReference type="SUPFAM" id="SSF53474">
    <property type="entry name" value="alpha/beta-Hydrolases"/>
    <property type="match status" value="1"/>
</dbReference>
<evidence type="ECO:0000313" key="5">
    <source>
        <dbReference type="Proteomes" id="UP000029723"/>
    </source>
</evidence>
<comment type="caution">
    <text evidence="4">The sequence shown here is derived from an EMBL/GenBank/DDBJ whole genome shotgun (WGS) entry which is preliminary data.</text>
</comment>
<dbReference type="GO" id="GO:0045493">
    <property type="term" value="P:xylan catabolic process"/>
    <property type="evidence" value="ECO:0007669"/>
    <property type="project" value="UniProtKB-KW"/>
</dbReference>
<dbReference type="RefSeq" id="WP_036927585.1">
    <property type="nucleotide sequence ID" value="NZ_JRPQ01000094.1"/>
</dbReference>
<dbReference type="PANTHER" id="PTHR48081:SF6">
    <property type="entry name" value="PEPTIDASE S9 PROLYL OLIGOPEPTIDASE CATALYTIC DOMAIN-CONTAINING PROTEIN"/>
    <property type="match status" value="1"/>
</dbReference>
<gene>
    <name evidence="4" type="ORF">HMPREF9304_06920</name>
</gene>
<dbReference type="AlphaFoldDB" id="A0A098YTK6"/>
<dbReference type="OrthoDB" id="9796689at2"/>
<keyword evidence="4" id="KW-0326">Glycosidase</keyword>
<name>A0A098YTK6_9BACT</name>
<dbReference type="InterPro" id="IPR049492">
    <property type="entry name" value="BD-FAE-like_dom"/>
</dbReference>
<dbReference type="Gene3D" id="3.40.50.1820">
    <property type="entry name" value="alpha/beta hydrolase"/>
    <property type="match status" value="1"/>
</dbReference>
<evidence type="ECO:0000259" key="3">
    <source>
        <dbReference type="Pfam" id="PF20434"/>
    </source>
</evidence>
<keyword evidence="4" id="KW-0858">Xylan degradation</keyword>
<evidence type="ECO:0000313" key="4">
    <source>
        <dbReference type="EMBL" id="KGI21998.1"/>
    </source>
</evidence>
<sequence>MKPNKFLSIFLFLSLTISTSAQRVLEMNIWNGRVPHPTGVDTDTAKIRVYLPDAKRATGRAIVICPGGAYAKLSMENEGTAWAPFFNDLGIAAIVLKYRLPNGVAQAPISDAEQAMRLVRQHAQSWHINRNDVGIMGSSAGGHLASTIATHSRGDAKPNFQILFYPVITMMPDFTHKESHDNLLGRKPSKRDEREYSNDIQVTRVTPRAFIALSDDDNVVQPANGVNYYFELYRHDVPASLHVYPAGGHGYGFDSRYRYHVEMRLDLQAWLRSF</sequence>
<keyword evidence="4" id="KW-0119">Carbohydrate metabolism</keyword>
<feature type="domain" description="BD-FAE-like" evidence="3">
    <location>
        <begin position="49"/>
        <end position="223"/>
    </location>
</feature>
<dbReference type="GO" id="GO:0016798">
    <property type="term" value="F:hydrolase activity, acting on glycosyl bonds"/>
    <property type="evidence" value="ECO:0007669"/>
    <property type="project" value="UniProtKB-KW"/>
</dbReference>
<keyword evidence="1 4" id="KW-0378">Hydrolase</keyword>
<organism evidence="4 5">
    <name type="scientific">Hoylesella timonensis S9-PR14</name>
    <dbReference type="NCBI Taxonomy" id="1401062"/>
    <lineage>
        <taxon>Bacteria</taxon>
        <taxon>Pseudomonadati</taxon>
        <taxon>Bacteroidota</taxon>
        <taxon>Bacteroidia</taxon>
        <taxon>Bacteroidales</taxon>
        <taxon>Prevotellaceae</taxon>
        <taxon>Hoylesella</taxon>
    </lineage>
</organism>
<protein>
    <submittedName>
        <fullName evidence="4">Xylanase</fullName>
    </submittedName>
</protein>
<dbReference type="InterPro" id="IPR029058">
    <property type="entry name" value="AB_hydrolase_fold"/>
</dbReference>
<dbReference type="EMBL" id="JRPQ01000094">
    <property type="protein sequence ID" value="KGI21998.1"/>
    <property type="molecule type" value="Genomic_DNA"/>
</dbReference>
<accession>A0A098YTK6</accession>
<dbReference type="InterPro" id="IPR050300">
    <property type="entry name" value="GDXG_lipolytic_enzyme"/>
</dbReference>
<feature type="chain" id="PRO_5001942815" evidence="2">
    <location>
        <begin position="24"/>
        <end position="274"/>
    </location>
</feature>
<dbReference type="Proteomes" id="UP000029723">
    <property type="component" value="Unassembled WGS sequence"/>
</dbReference>
<evidence type="ECO:0000256" key="2">
    <source>
        <dbReference type="SAM" id="SignalP"/>
    </source>
</evidence>
<keyword evidence="2" id="KW-0732">Signal</keyword>
<dbReference type="Pfam" id="PF20434">
    <property type="entry name" value="BD-FAE"/>
    <property type="match status" value="1"/>
</dbReference>
<reference evidence="4 5" key="1">
    <citation type="submission" date="2014-07" db="EMBL/GenBank/DDBJ databases">
        <authorList>
            <person name="McCorrison J."/>
            <person name="Sanka R."/>
            <person name="Torralba M."/>
            <person name="Gillis M."/>
            <person name="Haft D.H."/>
            <person name="Methe B."/>
            <person name="Sutton G."/>
            <person name="Nelson K.E."/>
        </authorList>
    </citation>
    <scope>NUCLEOTIDE SEQUENCE [LARGE SCALE GENOMIC DNA]</scope>
    <source>
        <strain evidence="4 5">S9-PR14</strain>
    </source>
</reference>
<proteinExistence type="predicted"/>
<evidence type="ECO:0000256" key="1">
    <source>
        <dbReference type="ARBA" id="ARBA00022801"/>
    </source>
</evidence>
<dbReference type="PANTHER" id="PTHR48081">
    <property type="entry name" value="AB HYDROLASE SUPERFAMILY PROTEIN C4A8.06C"/>
    <property type="match status" value="1"/>
</dbReference>
<feature type="signal peptide" evidence="2">
    <location>
        <begin position="1"/>
        <end position="23"/>
    </location>
</feature>
<keyword evidence="4" id="KW-0624">Polysaccharide degradation</keyword>